<feature type="non-terminal residue" evidence="1">
    <location>
        <position position="1"/>
    </location>
</feature>
<reference evidence="1" key="1">
    <citation type="submission" date="2015-07" db="EMBL/GenBank/DDBJ databases">
        <title>Adaptation to a free-living lifestyle via gene acquisitions in the diplomonad Trepomonas sp. PC1.</title>
        <authorList>
            <person name="Xu F."/>
            <person name="Jerlstrom-Hultqvist J."/>
            <person name="Kolisko M."/>
            <person name="Simpson A.G.B."/>
            <person name="Roger A.J."/>
            <person name="Svard S.G."/>
            <person name="Andersson J.O."/>
        </authorList>
    </citation>
    <scope>NUCLEOTIDE SEQUENCE</scope>
    <source>
        <strain evidence="1">PC1</strain>
    </source>
</reference>
<protein>
    <submittedName>
        <fullName evidence="1">Leucine rich repeats-containing protein</fullName>
    </submittedName>
</protein>
<evidence type="ECO:0000313" key="1">
    <source>
        <dbReference type="EMBL" id="JAP93558.1"/>
    </source>
</evidence>
<sequence length="421" mass="48792">NLNIKDQHQVALNQLILTQNCLIYLGKEISSDQIEQFANCQVFYLIAPNLQVVKEQALSKLKSLFYVYSPCLTTVDDRGFEGCFSLFWLHSNCLSVLNDQAFRNCVSLSDVNLSSVTYMGSMCFSNCVSMPKIKNELLEVVEGQDFTQCYNLQRIELKMKEFKENLILQDTQPQLMMDLPNCAEIRFRKQHFFTVTQRTSEEVKQSCQTQNSQLQVQKELPAWINSYFSQKYLSQKQYLHYELNSVYKQSFFPIHGFISSKIKSIPRRAFYEARSLLFVECSLLKEVGESSFQACHAMRRFKAKLEVIGVNAFHGCVSLVEIDLRNVSKIGNGCFNYCQSAVSHFYGHDVDVSQAYFSNSSLLQIVGQNVKGHKLVRKEKLKHQEVIVEEFNERNNTMMKIRMQHLLTKTYQVAKYKLKQI</sequence>
<accession>A0A146KBB4</accession>
<dbReference type="Pfam" id="PF13306">
    <property type="entry name" value="LRR_5"/>
    <property type="match status" value="2"/>
</dbReference>
<gene>
    <name evidence="1" type="ORF">TPC1_14123</name>
</gene>
<dbReference type="SUPFAM" id="SSF52058">
    <property type="entry name" value="L domain-like"/>
    <property type="match status" value="1"/>
</dbReference>
<dbReference type="InterPro" id="IPR026906">
    <property type="entry name" value="LRR_5"/>
</dbReference>
<organism evidence="1">
    <name type="scientific">Trepomonas sp. PC1</name>
    <dbReference type="NCBI Taxonomy" id="1076344"/>
    <lineage>
        <taxon>Eukaryota</taxon>
        <taxon>Metamonada</taxon>
        <taxon>Diplomonadida</taxon>
        <taxon>Hexamitidae</taxon>
        <taxon>Hexamitinae</taxon>
        <taxon>Trepomonas</taxon>
    </lineage>
</organism>
<feature type="non-terminal residue" evidence="1">
    <location>
        <position position="421"/>
    </location>
</feature>
<proteinExistence type="predicted"/>
<dbReference type="PANTHER" id="PTHR45661">
    <property type="entry name" value="SURFACE ANTIGEN"/>
    <property type="match status" value="1"/>
</dbReference>
<dbReference type="Gene3D" id="3.80.10.10">
    <property type="entry name" value="Ribonuclease Inhibitor"/>
    <property type="match status" value="2"/>
</dbReference>
<name>A0A146KBB4_9EUKA</name>
<dbReference type="PANTHER" id="PTHR45661:SF3">
    <property type="entry name" value="IG-LIKE DOMAIN-CONTAINING PROTEIN"/>
    <property type="match status" value="1"/>
</dbReference>
<dbReference type="InterPro" id="IPR053139">
    <property type="entry name" value="Surface_bspA-like"/>
</dbReference>
<dbReference type="EMBL" id="GDID01003048">
    <property type="protein sequence ID" value="JAP93558.1"/>
    <property type="molecule type" value="Transcribed_RNA"/>
</dbReference>
<dbReference type="InterPro" id="IPR032675">
    <property type="entry name" value="LRR_dom_sf"/>
</dbReference>
<dbReference type="AlphaFoldDB" id="A0A146KBB4"/>